<dbReference type="Proteomes" id="UP000068447">
    <property type="component" value="Chromosome"/>
</dbReference>
<dbReference type="KEGG" id="lal:AT746_08885"/>
<evidence type="ECO:0000313" key="1">
    <source>
        <dbReference type="EMBL" id="ALS98358.1"/>
    </source>
</evidence>
<organism evidence="1 2">
    <name type="scientific">Lacimicrobium alkaliphilum</name>
    <dbReference type="NCBI Taxonomy" id="1526571"/>
    <lineage>
        <taxon>Bacteria</taxon>
        <taxon>Pseudomonadati</taxon>
        <taxon>Pseudomonadota</taxon>
        <taxon>Gammaproteobacteria</taxon>
        <taxon>Alteromonadales</taxon>
        <taxon>Alteromonadaceae</taxon>
        <taxon>Lacimicrobium</taxon>
    </lineage>
</organism>
<proteinExistence type="predicted"/>
<gene>
    <name evidence="1" type="ORF">AT746_08885</name>
</gene>
<keyword evidence="2" id="KW-1185">Reference proteome</keyword>
<evidence type="ECO:0000313" key="2">
    <source>
        <dbReference type="Proteomes" id="UP000068447"/>
    </source>
</evidence>
<sequence>MIYSCLIKSDILFPFKRAKVLPCTSAPVIIEVRPCYQVLPHGPGSALIPQRSGITRRWVPAKNRGNDSFCHARVLLSGIQQPLNNDMCHLSVFFSFISA</sequence>
<dbReference type="AlphaFoldDB" id="A0A0U2JIU8"/>
<protein>
    <submittedName>
        <fullName evidence="1">Uncharacterized protein</fullName>
    </submittedName>
</protein>
<accession>A0A0U2JIU8</accession>
<name>A0A0U2JIU8_9ALTE</name>
<reference evidence="1 2" key="1">
    <citation type="submission" date="2015-12" db="EMBL/GenBank/DDBJ databases">
        <title>Complete genome of Lacimicrobium alkaliphilum KCTC 32984.</title>
        <authorList>
            <person name="Kim S.-G."/>
            <person name="Lee Y.-J."/>
        </authorList>
    </citation>
    <scope>NUCLEOTIDE SEQUENCE [LARGE SCALE GENOMIC DNA]</scope>
    <source>
        <strain evidence="1 2">YelD216</strain>
    </source>
</reference>
<dbReference type="EMBL" id="CP013650">
    <property type="protein sequence ID" value="ALS98358.1"/>
    <property type="molecule type" value="Genomic_DNA"/>
</dbReference>